<name>A0A192A522_9RALS</name>
<dbReference type="Proteomes" id="UP000078572">
    <property type="component" value="Chromosome 2"/>
</dbReference>
<keyword evidence="3" id="KW-1185">Reference proteome</keyword>
<sequence length="186" mass="19506">MLYYAKSTGGFYDSAIHAANIPADSVDESKWSATHAQLMDAQTAGKTITADADGTPIAVDPVSLMTLSQVSAAQTIKISTACGASLIAGFTSSALGTEHAYPSQDDDQRNLQSAGSAAATASSTWATPIWCASNDAWSFTPHTAAQVQQVNADWLAYRVATQQKYAALIAKINAATSIEEVQAIDW</sequence>
<evidence type="ECO:0000313" key="2">
    <source>
        <dbReference type="EMBL" id="ANJ75443.1"/>
    </source>
</evidence>
<evidence type="ECO:0000259" key="1">
    <source>
        <dbReference type="Pfam" id="PF14301"/>
    </source>
</evidence>
<evidence type="ECO:0000313" key="3">
    <source>
        <dbReference type="Proteomes" id="UP000078572"/>
    </source>
</evidence>
<organism evidence="2 3">
    <name type="scientific">Ralstonia insidiosa</name>
    <dbReference type="NCBI Taxonomy" id="190721"/>
    <lineage>
        <taxon>Bacteria</taxon>
        <taxon>Pseudomonadati</taxon>
        <taxon>Pseudomonadota</taxon>
        <taxon>Betaproteobacteria</taxon>
        <taxon>Burkholderiales</taxon>
        <taxon>Burkholderiaceae</taxon>
        <taxon>Ralstonia</taxon>
    </lineage>
</organism>
<dbReference type="AlphaFoldDB" id="A0A192A522"/>
<feature type="domain" description="DUF4376" evidence="1">
    <location>
        <begin position="72"/>
        <end position="183"/>
    </location>
</feature>
<dbReference type="EMBL" id="CP016023">
    <property type="protein sequence ID" value="ANJ75443.1"/>
    <property type="molecule type" value="Genomic_DNA"/>
</dbReference>
<dbReference type="InterPro" id="IPR025484">
    <property type="entry name" value="DUF4376"/>
</dbReference>
<protein>
    <recommendedName>
        <fullName evidence="1">DUF4376 domain-containing protein</fullName>
    </recommendedName>
</protein>
<dbReference type="RefSeq" id="WP_064808042.1">
    <property type="nucleotide sequence ID" value="NZ_CP016023.1"/>
</dbReference>
<dbReference type="OrthoDB" id="6692826at2"/>
<dbReference type="GeneID" id="61528988"/>
<reference evidence="3" key="1">
    <citation type="submission" date="2016-06" db="EMBL/GenBank/DDBJ databases">
        <authorList>
            <person name="Xu Y."/>
            <person name="Nagy A."/>
            <person name="Yan X."/>
            <person name="Kim S.W."/>
            <person name="Haley B."/>
            <person name="Liu N.T."/>
            <person name="Nou X."/>
        </authorList>
    </citation>
    <scope>NUCLEOTIDE SEQUENCE [LARGE SCALE GENOMIC DNA]</scope>
    <source>
        <strain evidence="3">ATCC 49129</strain>
    </source>
</reference>
<dbReference type="Pfam" id="PF14301">
    <property type="entry name" value="DUF4376"/>
    <property type="match status" value="1"/>
</dbReference>
<gene>
    <name evidence="2" type="ORF">A9Y76_23385</name>
</gene>
<proteinExistence type="predicted"/>
<accession>A0A192A522</accession>